<dbReference type="GO" id="GO:0000976">
    <property type="term" value="F:transcription cis-regulatory region binding"/>
    <property type="evidence" value="ECO:0007669"/>
    <property type="project" value="TreeGrafter"/>
</dbReference>
<organism evidence="5 6">
    <name type="scientific">Nakamurella endophytica</name>
    <dbReference type="NCBI Taxonomy" id="1748367"/>
    <lineage>
        <taxon>Bacteria</taxon>
        <taxon>Bacillati</taxon>
        <taxon>Actinomycetota</taxon>
        <taxon>Actinomycetes</taxon>
        <taxon>Nakamurellales</taxon>
        <taxon>Nakamurellaceae</taxon>
        <taxon>Nakamurella</taxon>
    </lineage>
</organism>
<gene>
    <name evidence="5" type="ORF">GCM10011594_02230</name>
</gene>
<dbReference type="PANTHER" id="PTHR30146:SF138">
    <property type="entry name" value="TRANSCRIPTIONAL REGULATORY PROTEIN"/>
    <property type="match status" value="1"/>
</dbReference>
<keyword evidence="6" id="KW-1185">Reference proteome</keyword>
<feature type="domain" description="HTH lacI-type" evidence="4">
    <location>
        <begin position="1"/>
        <end position="43"/>
    </location>
</feature>
<dbReference type="EMBL" id="BMNA01000001">
    <property type="protein sequence ID" value="GGL86121.1"/>
    <property type="molecule type" value="Genomic_DNA"/>
</dbReference>
<accession>A0A917WAK6</accession>
<sequence>MSTASLVFSGGGPVSEATRGKVLTAAAELDYAGPDPRARSLRRGRSGVIAVVIEERVIDAFRDPVAIAFLDGIGQEISDSGAALLLVPDAGGGHTSLESAAMDAVVLVGCSPHVDRAVQTARRRGVPVVSLGGTPFADVPAVELDDREATATLAGHLRDLGHRRVATVTLPLGPERRRDRLTAEAVAAATVRTAVERLAGARSVFPDMDGVVAASSRVEEGRVAGRELLAAPDRPTAVLAQSDLLAAGVILAAEELGLSVPGDLSVVGFDGIRIDTVVPHDLTTMVQPAADQGRAAAALAIARIDGQDVASEHFRSEFHRGGTTAPPRG</sequence>
<keyword evidence="2" id="KW-0238">DNA-binding</keyword>
<comment type="caution">
    <text evidence="5">The sequence shown here is derived from an EMBL/GenBank/DDBJ whole genome shotgun (WGS) entry which is preliminary data.</text>
</comment>
<proteinExistence type="predicted"/>
<reference evidence="5" key="2">
    <citation type="submission" date="2020-09" db="EMBL/GenBank/DDBJ databases">
        <authorList>
            <person name="Sun Q."/>
            <person name="Zhou Y."/>
        </authorList>
    </citation>
    <scope>NUCLEOTIDE SEQUENCE</scope>
    <source>
        <strain evidence="5">CGMCC 4.7308</strain>
    </source>
</reference>
<evidence type="ECO:0000256" key="3">
    <source>
        <dbReference type="ARBA" id="ARBA00023163"/>
    </source>
</evidence>
<dbReference type="AlphaFoldDB" id="A0A917WAK6"/>
<dbReference type="PANTHER" id="PTHR30146">
    <property type="entry name" value="LACI-RELATED TRANSCRIPTIONAL REPRESSOR"/>
    <property type="match status" value="1"/>
</dbReference>
<evidence type="ECO:0000256" key="1">
    <source>
        <dbReference type="ARBA" id="ARBA00023015"/>
    </source>
</evidence>
<dbReference type="Pfam" id="PF13377">
    <property type="entry name" value="Peripla_BP_3"/>
    <property type="match status" value="1"/>
</dbReference>
<keyword evidence="1" id="KW-0805">Transcription regulation</keyword>
<reference evidence="5" key="1">
    <citation type="journal article" date="2014" name="Int. J. Syst. Evol. Microbiol.">
        <title>Complete genome sequence of Corynebacterium casei LMG S-19264T (=DSM 44701T), isolated from a smear-ripened cheese.</title>
        <authorList>
            <consortium name="US DOE Joint Genome Institute (JGI-PGF)"/>
            <person name="Walter F."/>
            <person name="Albersmeier A."/>
            <person name="Kalinowski J."/>
            <person name="Ruckert C."/>
        </authorList>
    </citation>
    <scope>NUCLEOTIDE SEQUENCE</scope>
    <source>
        <strain evidence="5">CGMCC 4.7308</strain>
    </source>
</reference>
<dbReference type="InterPro" id="IPR010982">
    <property type="entry name" value="Lambda_DNA-bd_dom_sf"/>
</dbReference>
<evidence type="ECO:0000313" key="5">
    <source>
        <dbReference type="EMBL" id="GGL86121.1"/>
    </source>
</evidence>
<dbReference type="InterPro" id="IPR046335">
    <property type="entry name" value="LacI/GalR-like_sensor"/>
</dbReference>
<evidence type="ECO:0000259" key="4">
    <source>
        <dbReference type="PROSITE" id="PS50932"/>
    </source>
</evidence>
<dbReference type="SMART" id="SM00354">
    <property type="entry name" value="HTH_LACI"/>
    <property type="match status" value="1"/>
</dbReference>
<dbReference type="PROSITE" id="PS50932">
    <property type="entry name" value="HTH_LACI_2"/>
    <property type="match status" value="1"/>
</dbReference>
<protein>
    <submittedName>
        <fullName evidence="5">Transcriptional regulator</fullName>
    </submittedName>
</protein>
<dbReference type="Gene3D" id="3.40.50.2300">
    <property type="match status" value="2"/>
</dbReference>
<dbReference type="SUPFAM" id="SSF53822">
    <property type="entry name" value="Periplasmic binding protein-like I"/>
    <property type="match status" value="1"/>
</dbReference>
<evidence type="ECO:0000256" key="2">
    <source>
        <dbReference type="ARBA" id="ARBA00023125"/>
    </source>
</evidence>
<dbReference type="Proteomes" id="UP000655208">
    <property type="component" value="Unassembled WGS sequence"/>
</dbReference>
<dbReference type="Gene3D" id="1.10.260.40">
    <property type="entry name" value="lambda repressor-like DNA-binding domains"/>
    <property type="match status" value="1"/>
</dbReference>
<dbReference type="SUPFAM" id="SSF47413">
    <property type="entry name" value="lambda repressor-like DNA-binding domains"/>
    <property type="match status" value="1"/>
</dbReference>
<keyword evidence="3" id="KW-0804">Transcription</keyword>
<dbReference type="InterPro" id="IPR028082">
    <property type="entry name" value="Peripla_BP_I"/>
</dbReference>
<name>A0A917WAK6_9ACTN</name>
<evidence type="ECO:0000313" key="6">
    <source>
        <dbReference type="Proteomes" id="UP000655208"/>
    </source>
</evidence>
<dbReference type="CDD" id="cd06279">
    <property type="entry name" value="PBP1_LacI-like"/>
    <property type="match status" value="1"/>
</dbReference>
<dbReference type="InterPro" id="IPR000843">
    <property type="entry name" value="HTH_LacI"/>
</dbReference>
<dbReference type="CDD" id="cd01392">
    <property type="entry name" value="HTH_LacI"/>
    <property type="match status" value="1"/>
</dbReference>
<dbReference type="GO" id="GO:0003700">
    <property type="term" value="F:DNA-binding transcription factor activity"/>
    <property type="evidence" value="ECO:0007669"/>
    <property type="project" value="TreeGrafter"/>
</dbReference>